<dbReference type="Proteomes" id="UP001500582">
    <property type="component" value="Unassembled WGS sequence"/>
</dbReference>
<gene>
    <name evidence="7" type="ORF">GCM10023149_27870</name>
</gene>
<evidence type="ECO:0000256" key="4">
    <source>
        <dbReference type="ARBA" id="ARBA00023125"/>
    </source>
</evidence>
<sequence>MDVNTPVPDPGKWVNNYADFLFGYAISRLNNEEQAKDLVQETFLAALERLGTFENRSTERTWLVSILKNKIVDAYRKKAGSPAFSEIKAIEEQQDFFDEDTGHWKSEHQPLSWGADGNALLTNKEFNSILQKCMQKLPPMWMSVFSMKHLDDTPTETICTELKLSAANFWVIIHRAKLNLRACLQKHWL</sequence>
<dbReference type="Gene3D" id="1.10.1740.10">
    <property type="match status" value="1"/>
</dbReference>
<feature type="domain" description="RNA polymerase sigma-70 region 2" evidence="6">
    <location>
        <begin position="14"/>
        <end position="79"/>
    </location>
</feature>
<reference evidence="8" key="1">
    <citation type="journal article" date="2019" name="Int. J. Syst. Evol. Microbiol.">
        <title>The Global Catalogue of Microorganisms (GCM) 10K type strain sequencing project: providing services to taxonomists for standard genome sequencing and annotation.</title>
        <authorList>
            <consortium name="The Broad Institute Genomics Platform"/>
            <consortium name="The Broad Institute Genome Sequencing Center for Infectious Disease"/>
            <person name="Wu L."/>
            <person name="Ma J."/>
        </authorList>
    </citation>
    <scope>NUCLEOTIDE SEQUENCE [LARGE SCALE GENOMIC DNA]</scope>
    <source>
        <strain evidence="8">JCM 17705</strain>
    </source>
</reference>
<evidence type="ECO:0000256" key="1">
    <source>
        <dbReference type="ARBA" id="ARBA00010641"/>
    </source>
</evidence>
<dbReference type="InterPro" id="IPR039425">
    <property type="entry name" value="RNA_pol_sigma-70-like"/>
</dbReference>
<evidence type="ECO:0000313" key="7">
    <source>
        <dbReference type="EMBL" id="GAA4325488.1"/>
    </source>
</evidence>
<keyword evidence="2" id="KW-0805">Transcription regulation</keyword>
<dbReference type="PANTHER" id="PTHR43133:SF8">
    <property type="entry name" value="RNA POLYMERASE SIGMA FACTOR HI_1459-RELATED"/>
    <property type="match status" value="1"/>
</dbReference>
<comment type="similarity">
    <text evidence="1">Belongs to the sigma-70 factor family. ECF subfamily.</text>
</comment>
<evidence type="ECO:0000313" key="8">
    <source>
        <dbReference type="Proteomes" id="UP001500582"/>
    </source>
</evidence>
<keyword evidence="3" id="KW-0731">Sigma factor</keyword>
<dbReference type="InterPro" id="IPR036388">
    <property type="entry name" value="WH-like_DNA-bd_sf"/>
</dbReference>
<dbReference type="SUPFAM" id="SSF88946">
    <property type="entry name" value="Sigma2 domain of RNA polymerase sigma factors"/>
    <property type="match status" value="1"/>
</dbReference>
<protein>
    <submittedName>
        <fullName evidence="7">RNA polymerase factor sigma-70</fullName>
    </submittedName>
</protein>
<dbReference type="InterPro" id="IPR014284">
    <property type="entry name" value="RNA_pol_sigma-70_dom"/>
</dbReference>
<comment type="caution">
    <text evidence="7">The sequence shown here is derived from an EMBL/GenBank/DDBJ whole genome shotgun (WGS) entry which is preliminary data.</text>
</comment>
<organism evidence="7 8">
    <name type="scientific">Mucilaginibacter gynuensis</name>
    <dbReference type="NCBI Taxonomy" id="1302236"/>
    <lineage>
        <taxon>Bacteria</taxon>
        <taxon>Pseudomonadati</taxon>
        <taxon>Bacteroidota</taxon>
        <taxon>Sphingobacteriia</taxon>
        <taxon>Sphingobacteriales</taxon>
        <taxon>Sphingobacteriaceae</taxon>
        <taxon>Mucilaginibacter</taxon>
    </lineage>
</organism>
<keyword evidence="5" id="KW-0804">Transcription</keyword>
<proteinExistence type="inferred from homology"/>
<dbReference type="SUPFAM" id="SSF88659">
    <property type="entry name" value="Sigma3 and sigma4 domains of RNA polymerase sigma factors"/>
    <property type="match status" value="1"/>
</dbReference>
<dbReference type="InterPro" id="IPR013325">
    <property type="entry name" value="RNA_pol_sigma_r2"/>
</dbReference>
<evidence type="ECO:0000256" key="3">
    <source>
        <dbReference type="ARBA" id="ARBA00023082"/>
    </source>
</evidence>
<dbReference type="InterPro" id="IPR007627">
    <property type="entry name" value="RNA_pol_sigma70_r2"/>
</dbReference>
<dbReference type="PANTHER" id="PTHR43133">
    <property type="entry name" value="RNA POLYMERASE ECF-TYPE SIGMA FACTO"/>
    <property type="match status" value="1"/>
</dbReference>
<keyword evidence="4" id="KW-0238">DNA-binding</keyword>
<accession>A0ABP8GJH0</accession>
<name>A0ABP8GJH0_9SPHI</name>
<dbReference type="InterPro" id="IPR013324">
    <property type="entry name" value="RNA_pol_sigma_r3/r4-like"/>
</dbReference>
<dbReference type="RefSeq" id="WP_345211708.1">
    <property type="nucleotide sequence ID" value="NZ_BAABFT010000006.1"/>
</dbReference>
<dbReference type="Pfam" id="PF04542">
    <property type="entry name" value="Sigma70_r2"/>
    <property type="match status" value="1"/>
</dbReference>
<dbReference type="Gene3D" id="1.10.10.10">
    <property type="entry name" value="Winged helix-like DNA-binding domain superfamily/Winged helix DNA-binding domain"/>
    <property type="match status" value="1"/>
</dbReference>
<evidence type="ECO:0000259" key="6">
    <source>
        <dbReference type="Pfam" id="PF04542"/>
    </source>
</evidence>
<evidence type="ECO:0000256" key="5">
    <source>
        <dbReference type="ARBA" id="ARBA00023163"/>
    </source>
</evidence>
<evidence type="ECO:0000256" key="2">
    <source>
        <dbReference type="ARBA" id="ARBA00023015"/>
    </source>
</evidence>
<dbReference type="NCBIfam" id="TIGR02937">
    <property type="entry name" value="sigma70-ECF"/>
    <property type="match status" value="1"/>
</dbReference>
<keyword evidence="8" id="KW-1185">Reference proteome</keyword>
<dbReference type="EMBL" id="BAABFT010000006">
    <property type="protein sequence ID" value="GAA4325488.1"/>
    <property type="molecule type" value="Genomic_DNA"/>
</dbReference>